<sequence>MIKSTGSILRHRRLCLEVNEYFSSHPLFGGLELARQALLHAFLLAHYRSGLSKRSGHYYIDSENLPVCDNRRIHQYKVRS</sequence>
<proteinExistence type="predicted"/>
<evidence type="ECO:0000313" key="1">
    <source>
        <dbReference type="EMBL" id="SNS33041.1"/>
    </source>
</evidence>
<protein>
    <submittedName>
        <fullName evidence="1">Uncharacterized protein</fullName>
    </submittedName>
</protein>
<organism evidence="1 2">
    <name type="scientific">Pontibacter ummariensis</name>
    <dbReference type="NCBI Taxonomy" id="1610492"/>
    <lineage>
        <taxon>Bacteria</taxon>
        <taxon>Pseudomonadati</taxon>
        <taxon>Bacteroidota</taxon>
        <taxon>Cytophagia</taxon>
        <taxon>Cytophagales</taxon>
        <taxon>Hymenobacteraceae</taxon>
        <taxon>Pontibacter</taxon>
    </lineage>
</organism>
<accession>A0A239DLT1</accession>
<dbReference type="Proteomes" id="UP000198432">
    <property type="component" value="Unassembled WGS sequence"/>
</dbReference>
<dbReference type="AlphaFoldDB" id="A0A239DLT1"/>
<name>A0A239DLT1_9BACT</name>
<dbReference type="EMBL" id="FZOQ01000005">
    <property type="protein sequence ID" value="SNS33041.1"/>
    <property type="molecule type" value="Genomic_DNA"/>
</dbReference>
<gene>
    <name evidence="1" type="ORF">SAMN06296052_1057</name>
</gene>
<keyword evidence="2" id="KW-1185">Reference proteome</keyword>
<dbReference type="RefSeq" id="WP_089318445.1">
    <property type="nucleotide sequence ID" value="NZ_FZOQ01000005.1"/>
</dbReference>
<reference evidence="2" key="1">
    <citation type="submission" date="2017-06" db="EMBL/GenBank/DDBJ databases">
        <authorList>
            <person name="Varghese N."/>
            <person name="Submissions S."/>
        </authorList>
    </citation>
    <scope>NUCLEOTIDE SEQUENCE [LARGE SCALE GENOMIC DNA]</scope>
    <source>
        <strain evidence="2">NKM1</strain>
    </source>
</reference>
<evidence type="ECO:0000313" key="2">
    <source>
        <dbReference type="Proteomes" id="UP000198432"/>
    </source>
</evidence>